<dbReference type="EMBL" id="JBHSLU010000017">
    <property type="protein sequence ID" value="MFC5505507.1"/>
    <property type="molecule type" value="Genomic_DNA"/>
</dbReference>
<reference evidence="2" key="1">
    <citation type="journal article" date="2019" name="Int. J. Syst. Evol. Microbiol.">
        <title>The Global Catalogue of Microorganisms (GCM) 10K type strain sequencing project: providing services to taxonomists for standard genome sequencing and annotation.</title>
        <authorList>
            <consortium name="The Broad Institute Genomics Platform"/>
            <consortium name="The Broad Institute Genome Sequencing Center for Infectious Disease"/>
            <person name="Wu L."/>
            <person name="Ma J."/>
        </authorList>
    </citation>
    <scope>NUCLEOTIDE SEQUENCE [LARGE SCALE GENOMIC DNA]</scope>
    <source>
        <strain evidence="2">CCUG 43117</strain>
    </source>
</reference>
<protein>
    <recommendedName>
        <fullName evidence="3">Resolvase/invertase-type recombinase catalytic domain-containing protein</fullName>
    </recommendedName>
</protein>
<proteinExistence type="predicted"/>
<organism evidence="1 2">
    <name type="scientific">Bosea massiliensis</name>
    <dbReference type="NCBI Taxonomy" id="151419"/>
    <lineage>
        <taxon>Bacteria</taxon>
        <taxon>Pseudomonadati</taxon>
        <taxon>Pseudomonadota</taxon>
        <taxon>Alphaproteobacteria</taxon>
        <taxon>Hyphomicrobiales</taxon>
        <taxon>Boseaceae</taxon>
        <taxon>Bosea</taxon>
    </lineage>
</organism>
<evidence type="ECO:0000313" key="1">
    <source>
        <dbReference type="EMBL" id="MFC5505507.1"/>
    </source>
</evidence>
<name>A0ABW0P290_9HYPH</name>
<accession>A0ABW0P290</accession>
<keyword evidence="2" id="KW-1185">Reference proteome</keyword>
<evidence type="ECO:0008006" key="3">
    <source>
        <dbReference type="Google" id="ProtNLM"/>
    </source>
</evidence>
<sequence>MLDATKIGYLRSSASSTAQPRPAYGPTKAMLNKLVKSGHVLVESGAYRRSEAGDDALREFDRLLTGDDIALLRSIARDEKVGAEAAGLRKLRDARLVWIAPNLKNHLTAEAETLLEGL</sequence>
<evidence type="ECO:0000313" key="2">
    <source>
        <dbReference type="Proteomes" id="UP001596060"/>
    </source>
</evidence>
<gene>
    <name evidence="1" type="ORF">ACFPN9_09580</name>
</gene>
<comment type="caution">
    <text evidence="1">The sequence shown here is derived from an EMBL/GenBank/DDBJ whole genome shotgun (WGS) entry which is preliminary data.</text>
</comment>
<dbReference type="RefSeq" id="WP_377816698.1">
    <property type="nucleotide sequence ID" value="NZ_JBHSLU010000017.1"/>
</dbReference>
<dbReference type="Proteomes" id="UP001596060">
    <property type="component" value="Unassembled WGS sequence"/>
</dbReference>